<dbReference type="Proteomes" id="UP000490386">
    <property type="component" value="Unassembled WGS sequence"/>
</dbReference>
<dbReference type="RefSeq" id="WP_151425091.1">
    <property type="nucleotide sequence ID" value="NZ_WBJX01000008.1"/>
</dbReference>
<keyword evidence="1" id="KW-0812">Transmembrane</keyword>
<comment type="caution">
    <text evidence="2">The sequence shown here is derived from an EMBL/GenBank/DDBJ whole genome shotgun (WGS) entry which is preliminary data.</text>
</comment>
<keyword evidence="1" id="KW-0472">Membrane</keyword>
<accession>A0A7J5AZS7</accession>
<evidence type="ECO:0000313" key="2">
    <source>
        <dbReference type="EMBL" id="KAB1636120.1"/>
    </source>
</evidence>
<feature type="transmembrane region" description="Helical" evidence="1">
    <location>
        <begin position="159"/>
        <end position="182"/>
    </location>
</feature>
<evidence type="ECO:0008006" key="4">
    <source>
        <dbReference type="Google" id="ProtNLM"/>
    </source>
</evidence>
<dbReference type="EMBL" id="WBJX01000008">
    <property type="protein sequence ID" value="KAB1636120.1"/>
    <property type="molecule type" value="Genomic_DNA"/>
</dbReference>
<dbReference type="AlphaFoldDB" id="A0A7J5AZS7"/>
<protein>
    <recommendedName>
        <fullName evidence="4">Helix-turn-helix domain-containing protein</fullName>
    </recommendedName>
</protein>
<reference evidence="2 3" key="1">
    <citation type="submission" date="2019-09" db="EMBL/GenBank/DDBJ databases">
        <title>Phylogeny of genus Pseudoclavibacter and closely related genus.</title>
        <authorList>
            <person name="Li Y."/>
        </authorList>
    </citation>
    <scope>NUCLEOTIDE SEQUENCE [LARGE SCALE GENOMIC DNA]</scope>
    <source>
        <strain evidence="2 3">THG-MD12</strain>
    </source>
</reference>
<keyword evidence="3" id="KW-1185">Reference proteome</keyword>
<keyword evidence="1" id="KW-1133">Transmembrane helix</keyword>
<name>A0A7J5AZS7_9MICO</name>
<evidence type="ECO:0000256" key="1">
    <source>
        <dbReference type="SAM" id="Phobius"/>
    </source>
</evidence>
<organism evidence="2 3">
    <name type="scientific">Pseudoclavibacter terrae</name>
    <dbReference type="NCBI Taxonomy" id="1530195"/>
    <lineage>
        <taxon>Bacteria</taxon>
        <taxon>Bacillati</taxon>
        <taxon>Actinomycetota</taxon>
        <taxon>Actinomycetes</taxon>
        <taxon>Micrococcales</taxon>
        <taxon>Microbacteriaceae</taxon>
        <taxon>Pseudoclavibacter</taxon>
    </lineage>
</organism>
<dbReference type="OrthoDB" id="4188495at2"/>
<evidence type="ECO:0000313" key="3">
    <source>
        <dbReference type="Proteomes" id="UP000490386"/>
    </source>
</evidence>
<proteinExistence type="predicted"/>
<sequence>MTKIEVSRQRAKQLAARVPRTQVALRSSFVVSTTPGVVPPMTQLLRGGRGGEVKLKLLLSMLWIGVKEPHDVTQSGRVWAELIGLDDAETKGAARVNAAVRRLVQAGFLAVESRPGQASRVTLREETGTGATYSHPGSHWNKNSVVPTKNPPRYTQLPVGIWSCGWLAILTGPAVAMLLVLLEQTRGRKFDGLWFSPSVAAARYGLSEATRRKGIAQLAKLGVITVDHAPVGRGTLSETRRRNTYSIHMHRLSEHPEEPSTITKMVTGSQHLTKEDLVSFLESVGQPDLAQMARERMKSEIIDSDPEPPAH</sequence>
<gene>
    <name evidence="2" type="ORF">F8O03_17875</name>
</gene>